<protein>
    <submittedName>
        <fullName evidence="1">Uncharacterized protein</fullName>
    </submittedName>
</protein>
<dbReference type="RefSeq" id="WP_074694361.1">
    <property type="nucleotide sequence ID" value="NZ_FNJN01000001.1"/>
</dbReference>
<dbReference type="AlphaFoldDB" id="A0A1H0LNT4"/>
<reference evidence="1 2" key="1">
    <citation type="submission" date="2016-10" db="EMBL/GenBank/DDBJ databases">
        <authorList>
            <person name="de Groot N.N."/>
        </authorList>
    </citation>
    <scope>NUCLEOTIDE SEQUENCE [LARGE SCALE GENOMIC DNA]</scope>
    <source>
        <strain evidence="1 2">StLB037</strain>
    </source>
</reference>
<gene>
    <name evidence="1" type="ORF">SAMN04487788_0657</name>
</gene>
<evidence type="ECO:0000313" key="1">
    <source>
        <dbReference type="EMBL" id="SDO69909.1"/>
    </source>
</evidence>
<sequence>MEHENIEDSPPRRSRVQLQEWVQEFVDLGHPIASRIRVVEQEDADGRDTGLVVVELAHGGGSVSLEPRGYDDPLWQADLTGGDDDVMLSPYALAGLAAELVVAGNLCAFLQWKSLEWDRASGRHTEGGATDASG</sequence>
<name>A0A1H0LNT4_MICTS</name>
<organism evidence="1 2">
    <name type="scientific">Microbacterium testaceum (strain StLB037)</name>
    <dbReference type="NCBI Taxonomy" id="979556"/>
    <lineage>
        <taxon>Bacteria</taxon>
        <taxon>Bacillati</taxon>
        <taxon>Actinomycetota</taxon>
        <taxon>Actinomycetes</taxon>
        <taxon>Micrococcales</taxon>
        <taxon>Microbacteriaceae</taxon>
        <taxon>Microbacterium</taxon>
    </lineage>
</organism>
<accession>A0A1H0LNT4</accession>
<evidence type="ECO:0000313" key="2">
    <source>
        <dbReference type="Proteomes" id="UP000186456"/>
    </source>
</evidence>
<dbReference type="Proteomes" id="UP000186456">
    <property type="component" value="Unassembled WGS sequence"/>
</dbReference>
<dbReference type="EMBL" id="FNJN01000001">
    <property type="protein sequence ID" value="SDO69909.1"/>
    <property type="molecule type" value="Genomic_DNA"/>
</dbReference>
<proteinExistence type="predicted"/>